<dbReference type="InterPro" id="IPR011051">
    <property type="entry name" value="RmlC_Cupin_sf"/>
</dbReference>
<dbReference type="InterPro" id="IPR013096">
    <property type="entry name" value="Cupin_2"/>
</dbReference>
<feature type="region of interest" description="Disordered" evidence="1">
    <location>
        <begin position="1"/>
        <end position="21"/>
    </location>
</feature>
<dbReference type="Pfam" id="PF07883">
    <property type="entry name" value="Cupin_2"/>
    <property type="match status" value="1"/>
</dbReference>
<feature type="domain" description="Cupin type-2" evidence="2">
    <location>
        <begin position="68"/>
        <end position="118"/>
    </location>
</feature>
<comment type="caution">
    <text evidence="3">The sequence shown here is derived from an EMBL/GenBank/DDBJ whole genome shotgun (WGS) entry which is preliminary data.</text>
</comment>
<evidence type="ECO:0000313" key="3">
    <source>
        <dbReference type="EMBL" id="KAK5112338.1"/>
    </source>
</evidence>
<dbReference type="InterPro" id="IPR053146">
    <property type="entry name" value="QDO-like"/>
</dbReference>
<dbReference type="InterPro" id="IPR014710">
    <property type="entry name" value="RmlC-like_jellyroll"/>
</dbReference>
<evidence type="ECO:0000313" key="4">
    <source>
        <dbReference type="Proteomes" id="UP001310890"/>
    </source>
</evidence>
<dbReference type="Gene3D" id="2.60.120.10">
    <property type="entry name" value="Jelly Rolls"/>
    <property type="match status" value="2"/>
</dbReference>
<dbReference type="PANTHER" id="PTHR36440">
    <property type="entry name" value="PUTATIVE (AFU_ORTHOLOGUE AFUA_8G07350)-RELATED"/>
    <property type="match status" value="1"/>
</dbReference>
<dbReference type="SUPFAM" id="SSF51182">
    <property type="entry name" value="RmlC-like cupins"/>
    <property type="match status" value="1"/>
</dbReference>
<dbReference type="PANTHER" id="PTHR36440:SF1">
    <property type="entry name" value="PUTATIVE (AFU_ORTHOLOGUE AFUA_8G07350)-RELATED"/>
    <property type="match status" value="1"/>
</dbReference>
<evidence type="ECO:0000256" key="1">
    <source>
        <dbReference type="SAM" id="MobiDB-lite"/>
    </source>
</evidence>
<organism evidence="3 4">
    <name type="scientific">Meristemomyces frigidus</name>
    <dbReference type="NCBI Taxonomy" id="1508187"/>
    <lineage>
        <taxon>Eukaryota</taxon>
        <taxon>Fungi</taxon>
        <taxon>Dikarya</taxon>
        <taxon>Ascomycota</taxon>
        <taxon>Pezizomycotina</taxon>
        <taxon>Dothideomycetes</taxon>
        <taxon>Dothideomycetidae</taxon>
        <taxon>Mycosphaerellales</taxon>
        <taxon>Teratosphaeriaceae</taxon>
        <taxon>Meristemomyces</taxon>
    </lineage>
</organism>
<evidence type="ECO:0000259" key="2">
    <source>
        <dbReference type="Pfam" id="PF07883"/>
    </source>
</evidence>
<reference evidence="3" key="1">
    <citation type="submission" date="2023-08" db="EMBL/GenBank/DDBJ databases">
        <title>Black Yeasts Isolated from many extreme environments.</title>
        <authorList>
            <person name="Coleine C."/>
            <person name="Stajich J.E."/>
            <person name="Selbmann L."/>
        </authorList>
    </citation>
    <scope>NUCLEOTIDE SEQUENCE</scope>
    <source>
        <strain evidence="3">CCFEE 5401</strain>
    </source>
</reference>
<dbReference type="EMBL" id="JAVRRL010000031">
    <property type="protein sequence ID" value="KAK5112338.1"/>
    <property type="molecule type" value="Genomic_DNA"/>
</dbReference>
<gene>
    <name evidence="3" type="ORF">LTR62_004301</name>
</gene>
<dbReference type="AlphaFoldDB" id="A0AAN7YP89"/>
<proteinExistence type="predicted"/>
<dbReference type="CDD" id="cd02215">
    <property type="entry name" value="cupin_QDO_N_C"/>
    <property type="match status" value="1"/>
</dbReference>
<accession>A0AAN7YP89</accession>
<sequence length="359" mass="39046">MPASNTNGLDLQQQPPGTPNTPYVISSQDGEIIYIPLSKSATRLLVTGKETENAFAIVSSGGSQSDPIGFHYHRETHDVFLCLAGQINVWAGNQCRTLSAGDFASVPPGTIHQYQILGAHSEMAGLIVPGGWEEFFRFIGEPYGGPTWPLHDERRFHEVLLPRLKQAAEKFDMVPCPQTQSFEPQAWDLNTDSKLPGKLAPYFVQNAMGPGYEFGGMVCRPLITTAESDGKFAIGSLESSVQFQEQGIFGDGGARAMCFELVHHAFMVVHGTVLVKLEERTPTKMTAGEVVYVPKGTAFRLQTTSRFSNIYVFASGAGLVEVLCKLGTPFNLPVLPETASKVDVGGLEALQSKYGFVLR</sequence>
<name>A0AAN7YP89_9PEZI</name>
<protein>
    <recommendedName>
        <fullName evidence="2">Cupin type-2 domain-containing protein</fullName>
    </recommendedName>
</protein>
<dbReference type="Proteomes" id="UP001310890">
    <property type="component" value="Unassembled WGS sequence"/>
</dbReference>